<dbReference type="EMBL" id="KZ679266">
    <property type="protein sequence ID" value="PTB38137.1"/>
    <property type="molecule type" value="Genomic_DNA"/>
</dbReference>
<dbReference type="InterPro" id="IPR001810">
    <property type="entry name" value="F-box_dom"/>
</dbReference>
<evidence type="ECO:0000259" key="1">
    <source>
        <dbReference type="Pfam" id="PF00646"/>
    </source>
</evidence>
<organism evidence="2 3">
    <name type="scientific">Trichoderma asperellum (strain ATCC 204424 / CBS 433.97 / NBRC 101777)</name>
    <dbReference type="NCBI Taxonomy" id="1042311"/>
    <lineage>
        <taxon>Eukaryota</taxon>
        <taxon>Fungi</taxon>
        <taxon>Dikarya</taxon>
        <taxon>Ascomycota</taxon>
        <taxon>Pezizomycotina</taxon>
        <taxon>Sordariomycetes</taxon>
        <taxon>Hypocreomycetidae</taxon>
        <taxon>Hypocreales</taxon>
        <taxon>Hypocreaceae</taxon>
        <taxon>Trichoderma</taxon>
    </lineage>
</organism>
<accession>A0A2T3Z015</accession>
<keyword evidence="3" id="KW-1185">Reference proteome</keyword>
<reference evidence="2 3" key="1">
    <citation type="submission" date="2016-07" db="EMBL/GenBank/DDBJ databases">
        <title>Multiple horizontal gene transfer events from other fungi enriched the ability of initially mycotrophic Trichoderma (Ascomycota) to feed on dead plant biomass.</title>
        <authorList>
            <consortium name="DOE Joint Genome Institute"/>
            <person name="Aerts A."/>
            <person name="Atanasova L."/>
            <person name="Chenthamara K."/>
            <person name="Zhang J."/>
            <person name="Grujic M."/>
            <person name="Henrissat B."/>
            <person name="Kuo A."/>
            <person name="Salamov A."/>
            <person name="Lipzen A."/>
            <person name="Labutti K."/>
            <person name="Barry K."/>
            <person name="Miao Y."/>
            <person name="Rahimi M.J."/>
            <person name="Shen Q."/>
            <person name="Grigoriev I.V."/>
            <person name="Kubicek C.P."/>
            <person name="Druzhinina I.S."/>
        </authorList>
    </citation>
    <scope>NUCLEOTIDE SEQUENCE [LARGE SCALE GENOMIC DNA]</scope>
    <source>
        <strain evidence="2 3">CBS 433.97</strain>
    </source>
</reference>
<gene>
    <name evidence="2" type="ORF">M441DRAFT_29539</name>
</gene>
<dbReference type="AlphaFoldDB" id="A0A2T3Z015"/>
<proteinExistence type="predicted"/>
<dbReference type="Proteomes" id="UP000240493">
    <property type="component" value="Unassembled WGS sequence"/>
</dbReference>
<feature type="domain" description="F-box" evidence="1">
    <location>
        <begin position="101"/>
        <end position="138"/>
    </location>
</feature>
<protein>
    <recommendedName>
        <fullName evidence="1">F-box domain-containing protein</fullName>
    </recommendedName>
</protein>
<dbReference type="Pfam" id="PF00646">
    <property type="entry name" value="F-box"/>
    <property type="match status" value="1"/>
</dbReference>
<evidence type="ECO:0000313" key="3">
    <source>
        <dbReference type="Proteomes" id="UP000240493"/>
    </source>
</evidence>
<evidence type="ECO:0000313" key="2">
    <source>
        <dbReference type="EMBL" id="PTB38137.1"/>
    </source>
</evidence>
<name>A0A2T3Z015_TRIA4</name>
<sequence>MTTITPIYNAISSIKTFTAVINITANYLLAIPVEHMGDRKQASVEPQNILHNYFSHGQDQHSDVIVARDIKRKASTEISKNDLLKKTDHEGQAEYFRSATLSGLPTDIILIIMDYVEFIEDIIGFRLVNKLLCSTVQKL</sequence>